<sequence length="84" mass="8909">MSSRKPRAAARNPSAASAWLSIERSTTSDATGGPSRRSRRAASRASAGSSPGGSSWGGRWAARIVVVSYRDYINPLPLMKVLHP</sequence>
<accession>A0A5S4FZW8</accession>
<comment type="caution">
    <text evidence="2">The sequence shown here is derived from an EMBL/GenBank/DDBJ whole genome shotgun (WGS) entry which is preliminary data.</text>
</comment>
<proteinExistence type="predicted"/>
<dbReference type="EMBL" id="VCKX01000204">
    <property type="protein sequence ID" value="TMR26256.1"/>
    <property type="molecule type" value="Genomic_DNA"/>
</dbReference>
<organism evidence="2 3">
    <name type="scientific">Nonomuraea zeae</name>
    <dbReference type="NCBI Taxonomy" id="1642303"/>
    <lineage>
        <taxon>Bacteria</taxon>
        <taxon>Bacillati</taxon>
        <taxon>Actinomycetota</taxon>
        <taxon>Actinomycetes</taxon>
        <taxon>Streptosporangiales</taxon>
        <taxon>Streptosporangiaceae</taxon>
        <taxon>Nonomuraea</taxon>
    </lineage>
</organism>
<gene>
    <name evidence="2" type="ORF">ETD85_43195</name>
</gene>
<dbReference type="AlphaFoldDB" id="A0A5S4FZW8"/>
<evidence type="ECO:0000313" key="2">
    <source>
        <dbReference type="EMBL" id="TMR26256.1"/>
    </source>
</evidence>
<name>A0A5S4FZW8_9ACTN</name>
<dbReference type="Proteomes" id="UP000306628">
    <property type="component" value="Unassembled WGS sequence"/>
</dbReference>
<reference evidence="2 3" key="1">
    <citation type="submission" date="2019-05" db="EMBL/GenBank/DDBJ databases">
        <title>Draft genome sequence of Nonomuraea zeae DSM 100528.</title>
        <authorList>
            <person name="Saricaoglu S."/>
            <person name="Isik K."/>
        </authorList>
    </citation>
    <scope>NUCLEOTIDE SEQUENCE [LARGE SCALE GENOMIC DNA]</scope>
    <source>
        <strain evidence="2 3">DSM 100528</strain>
    </source>
</reference>
<evidence type="ECO:0000313" key="3">
    <source>
        <dbReference type="Proteomes" id="UP000306628"/>
    </source>
</evidence>
<evidence type="ECO:0000256" key="1">
    <source>
        <dbReference type="SAM" id="MobiDB-lite"/>
    </source>
</evidence>
<keyword evidence="3" id="KW-1185">Reference proteome</keyword>
<feature type="compositionally biased region" description="Low complexity" evidence="1">
    <location>
        <begin position="9"/>
        <end position="18"/>
    </location>
</feature>
<feature type="region of interest" description="Disordered" evidence="1">
    <location>
        <begin position="1"/>
        <end position="57"/>
    </location>
</feature>
<dbReference type="RefSeq" id="WP_138695637.1">
    <property type="nucleotide sequence ID" value="NZ_JBHSAZ010000028.1"/>
</dbReference>
<protein>
    <submittedName>
        <fullName evidence="2">Uncharacterized protein</fullName>
    </submittedName>
</protein>